<dbReference type="Pfam" id="PF00005">
    <property type="entry name" value="ABC_tran"/>
    <property type="match status" value="1"/>
</dbReference>
<evidence type="ECO:0000256" key="7">
    <source>
        <dbReference type="ARBA" id="ARBA00023136"/>
    </source>
</evidence>
<name>A0ABP8KU79_9MICO</name>
<feature type="region of interest" description="Disordered" evidence="8">
    <location>
        <begin position="334"/>
        <end position="358"/>
    </location>
</feature>
<evidence type="ECO:0000256" key="1">
    <source>
        <dbReference type="ARBA" id="ARBA00004202"/>
    </source>
</evidence>
<dbReference type="InterPro" id="IPR017871">
    <property type="entry name" value="ABC_transporter-like_CS"/>
</dbReference>
<dbReference type="Gene3D" id="3.40.50.300">
    <property type="entry name" value="P-loop containing nucleotide triphosphate hydrolases"/>
    <property type="match status" value="1"/>
</dbReference>
<evidence type="ECO:0000256" key="4">
    <source>
        <dbReference type="ARBA" id="ARBA00022475"/>
    </source>
</evidence>
<dbReference type="NCBIfam" id="TIGR01727">
    <property type="entry name" value="oligo_HPY"/>
    <property type="match status" value="1"/>
</dbReference>
<feature type="domain" description="ABC transporter" evidence="9">
    <location>
        <begin position="23"/>
        <end position="272"/>
    </location>
</feature>
<comment type="similarity">
    <text evidence="2">Belongs to the ABC transporter superfamily.</text>
</comment>
<dbReference type="PANTHER" id="PTHR43297">
    <property type="entry name" value="OLIGOPEPTIDE TRANSPORT ATP-BINDING PROTEIN APPD"/>
    <property type="match status" value="1"/>
</dbReference>
<dbReference type="InterPro" id="IPR003593">
    <property type="entry name" value="AAA+_ATPase"/>
</dbReference>
<dbReference type="EMBL" id="BAABGN010000001">
    <property type="protein sequence ID" value="GAA4415833.1"/>
    <property type="molecule type" value="Genomic_DNA"/>
</dbReference>
<keyword evidence="7" id="KW-0472">Membrane</keyword>
<keyword evidence="3" id="KW-0813">Transport</keyword>
<comment type="subcellular location">
    <subcellularLocation>
        <location evidence="1">Cell membrane</location>
        <topology evidence="1">Peripheral membrane protein</topology>
    </subcellularLocation>
</comment>
<organism evidence="10 11">
    <name type="scientific">Georgenia halophila</name>
    <dbReference type="NCBI Taxonomy" id="620889"/>
    <lineage>
        <taxon>Bacteria</taxon>
        <taxon>Bacillati</taxon>
        <taxon>Actinomycetota</taxon>
        <taxon>Actinomycetes</taxon>
        <taxon>Micrococcales</taxon>
        <taxon>Bogoriellaceae</taxon>
        <taxon>Georgenia</taxon>
    </lineage>
</organism>
<reference evidence="11" key="1">
    <citation type="journal article" date="2019" name="Int. J. Syst. Evol. Microbiol.">
        <title>The Global Catalogue of Microorganisms (GCM) 10K type strain sequencing project: providing services to taxonomists for standard genome sequencing and annotation.</title>
        <authorList>
            <consortium name="The Broad Institute Genomics Platform"/>
            <consortium name="The Broad Institute Genome Sequencing Center for Infectious Disease"/>
            <person name="Wu L."/>
            <person name="Ma J."/>
        </authorList>
    </citation>
    <scope>NUCLEOTIDE SEQUENCE [LARGE SCALE GENOMIC DNA]</scope>
    <source>
        <strain evidence="11">JCM 17810</strain>
    </source>
</reference>
<evidence type="ECO:0000313" key="11">
    <source>
        <dbReference type="Proteomes" id="UP001500622"/>
    </source>
</evidence>
<gene>
    <name evidence="10" type="ORF">GCM10023169_02550</name>
</gene>
<dbReference type="PROSITE" id="PS50893">
    <property type="entry name" value="ABC_TRANSPORTER_2"/>
    <property type="match status" value="1"/>
</dbReference>
<keyword evidence="4" id="KW-1003">Cell membrane</keyword>
<dbReference type="Proteomes" id="UP001500622">
    <property type="component" value="Unassembled WGS sequence"/>
</dbReference>
<sequence>MTTLGTTDAPTPDVQAPTTEPVLAVEDLRVRFTAGGRHIHAVNGLSYQVRPGRTLAIIGESGSGKSVSVRALTGLLPPSAQISGSAKLADTELVGLDEPSLRSIRGNDIAMVFQDPARSLNPTMSVGAQITEAVRMHSKVSRQDATDRAVELLKLVRLPAAERRIKDYPHQLSGGMRQRVMIAIALAADPKVLIADEATTALDVTTQAQIMELLVDLQERLGTAVVMISHDLGLAACYAHDVLVMYAGKAVEQAPTSTLFRNVRMPYTKALLGAIPQLTTPSHSQLTVVGGHPPDLGALPEGCPFRPRCPRATDQCVEEPALLEHEPDHKYACWHPTTPDAGGGPLATDHPTHEEEPS</sequence>
<dbReference type="InterPro" id="IPR050388">
    <property type="entry name" value="ABC_Ni/Peptide_Import"/>
</dbReference>
<dbReference type="InterPro" id="IPR003439">
    <property type="entry name" value="ABC_transporter-like_ATP-bd"/>
</dbReference>
<keyword evidence="5" id="KW-0547">Nucleotide-binding</keyword>
<dbReference type="GO" id="GO:0005524">
    <property type="term" value="F:ATP binding"/>
    <property type="evidence" value="ECO:0007669"/>
    <property type="project" value="UniProtKB-KW"/>
</dbReference>
<protein>
    <submittedName>
        <fullName evidence="10">ABC transporter ATP-binding protein</fullName>
    </submittedName>
</protein>
<comment type="caution">
    <text evidence="10">The sequence shown here is derived from an EMBL/GenBank/DDBJ whole genome shotgun (WGS) entry which is preliminary data.</text>
</comment>
<dbReference type="InterPro" id="IPR013563">
    <property type="entry name" value="Oligopep_ABC_C"/>
</dbReference>
<dbReference type="PANTHER" id="PTHR43297:SF2">
    <property type="entry name" value="DIPEPTIDE TRANSPORT ATP-BINDING PROTEIN DPPD"/>
    <property type="match status" value="1"/>
</dbReference>
<dbReference type="SUPFAM" id="SSF52540">
    <property type="entry name" value="P-loop containing nucleoside triphosphate hydrolases"/>
    <property type="match status" value="1"/>
</dbReference>
<evidence type="ECO:0000259" key="9">
    <source>
        <dbReference type="PROSITE" id="PS50893"/>
    </source>
</evidence>
<dbReference type="PROSITE" id="PS00211">
    <property type="entry name" value="ABC_TRANSPORTER_1"/>
    <property type="match status" value="1"/>
</dbReference>
<keyword evidence="6 10" id="KW-0067">ATP-binding</keyword>
<dbReference type="CDD" id="cd03257">
    <property type="entry name" value="ABC_NikE_OppD_transporters"/>
    <property type="match status" value="1"/>
</dbReference>
<evidence type="ECO:0000256" key="2">
    <source>
        <dbReference type="ARBA" id="ARBA00005417"/>
    </source>
</evidence>
<accession>A0ABP8KU79</accession>
<dbReference type="RefSeq" id="WP_345214679.1">
    <property type="nucleotide sequence ID" value="NZ_BAABGN010000001.1"/>
</dbReference>
<evidence type="ECO:0000256" key="3">
    <source>
        <dbReference type="ARBA" id="ARBA00022448"/>
    </source>
</evidence>
<evidence type="ECO:0000313" key="10">
    <source>
        <dbReference type="EMBL" id="GAA4415833.1"/>
    </source>
</evidence>
<keyword evidence="11" id="KW-1185">Reference proteome</keyword>
<evidence type="ECO:0000256" key="8">
    <source>
        <dbReference type="SAM" id="MobiDB-lite"/>
    </source>
</evidence>
<dbReference type="SMART" id="SM00382">
    <property type="entry name" value="AAA"/>
    <property type="match status" value="1"/>
</dbReference>
<proteinExistence type="inferred from homology"/>
<evidence type="ECO:0000256" key="6">
    <source>
        <dbReference type="ARBA" id="ARBA00022840"/>
    </source>
</evidence>
<dbReference type="Pfam" id="PF08352">
    <property type="entry name" value="oligo_HPY"/>
    <property type="match status" value="1"/>
</dbReference>
<dbReference type="InterPro" id="IPR027417">
    <property type="entry name" value="P-loop_NTPase"/>
</dbReference>
<evidence type="ECO:0000256" key="5">
    <source>
        <dbReference type="ARBA" id="ARBA00022741"/>
    </source>
</evidence>